<dbReference type="RefSeq" id="XP_001646157.1">
    <property type="nucleotide sequence ID" value="XM_001646107.1"/>
</dbReference>
<dbReference type="GO" id="GO:0071004">
    <property type="term" value="C:U2-type prespliceosome"/>
    <property type="evidence" value="ECO:0007669"/>
    <property type="project" value="EnsemblFungi"/>
</dbReference>
<name>A7THH5_VANPO</name>
<dbReference type="GO" id="GO:0005685">
    <property type="term" value="C:U1 snRNP"/>
    <property type="evidence" value="ECO:0007669"/>
    <property type="project" value="EnsemblFungi"/>
</dbReference>
<dbReference type="InParanoid" id="A7THH5"/>
<dbReference type="PROSITE" id="PS50102">
    <property type="entry name" value="RRM"/>
    <property type="match status" value="1"/>
</dbReference>
<feature type="domain" description="RRM" evidence="3">
    <location>
        <begin position="225"/>
        <end position="296"/>
    </location>
</feature>
<reference evidence="4 5" key="1">
    <citation type="journal article" date="2007" name="Proc. Natl. Acad. Sci. U.S.A.">
        <title>Independent sorting-out of thousands of duplicated gene pairs in two yeast species descended from a whole-genome duplication.</title>
        <authorList>
            <person name="Scannell D.R."/>
            <person name="Frank A.C."/>
            <person name="Conant G.C."/>
            <person name="Byrne K.P."/>
            <person name="Woolfit M."/>
            <person name="Wolfe K.H."/>
        </authorList>
    </citation>
    <scope>NUCLEOTIDE SEQUENCE [LARGE SCALE GENOMIC DNA]</scope>
    <source>
        <strain evidence="5">ATCC 22028 / DSM 70294 / BCRC 21397 / CBS 2163 / NBRC 10782 / NRRL Y-8283 / UCD 57-17</strain>
    </source>
</reference>
<evidence type="ECO:0000256" key="1">
    <source>
        <dbReference type="ARBA" id="ARBA00022884"/>
    </source>
</evidence>
<dbReference type="AlphaFoldDB" id="A7THH5"/>
<dbReference type="GeneID" id="5546580"/>
<keyword evidence="1 2" id="KW-0694">RNA-binding</keyword>
<dbReference type="eggNOG" id="KOG0118">
    <property type="taxonomic scope" value="Eukaryota"/>
</dbReference>
<dbReference type="PANTHER" id="PTHR10501">
    <property type="entry name" value="U1 SMALL NUCLEAR RIBONUCLEOPROTEIN A/U2 SMALL NUCLEAR RIBONUCLEOPROTEIN B"/>
    <property type="match status" value="1"/>
</dbReference>
<evidence type="ECO:0000256" key="2">
    <source>
        <dbReference type="PROSITE-ProRule" id="PRU00176"/>
    </source>
</evidence>
<dbReference type="FunFam" id="3.30.70.330:FF:000029">
    <property type="entry name" value="U2 small nuclear ribonucleoprotein B"/>
    <property type="match status" value="1"/>
</dbReference>
<dbReference type="PhylomeDB" id="A7THH5"/>
<accession>A7THH5</accession>
<dbReference type="OMA" id="DDICAKK"/>
<protein>
    <recommendedName>
        <fullName evidence="3">RRM domain-containing protein</fullName>
    </recommendedName>
</protein>
<dbReference type="InterPro" id="IPR000504">
    <property type="entry name" value="RRM_dom"/>
</dbReference>
<dbReference type="EMBL" id="DS480391">
    <property type="protein sequence ID" value="EDO18299.1"/>
    <property type="molecule type" value="Genomic_DNA"/>
</dbReference>
<dbReference type="OrthoDB" id="266020at2759"/>
<gene>
    <name evidence="4" type="ORF">Kpol_1039p50</name>
</gene>
<dbReference type="SUPFAM" id="SSF54928">
    <property type="entry name" value="RNA-binding domain, RBD"/>
    <property type="match status" value="2"/>
</dbReference>
<sequence>MEETSIRTLHLWNTPARPESKDQYARMILKHINPNNKYVLNTSLPFPLISINIPNKIEPIDESLGIVAISVSSKKDIKNQCFITFDSNDSAKAFLDGYGEKWKVGGRVVKMDFAKKDSLIGLHLRSNTILKKALKSRRLSKILQYDENLKHEKKLNRKLRRLRQILRKKGLEEAEISKIVENVKEEQIKLKGEVESKPASTAELDFETKITKKELIDLSVNPANNILLVQNLPNGTTEVQLKELFAQTGLKEVRLVSVRNLAFIEYSNIQNATEIKNKLGTSYNWHDKTISIAFAK</sequence>
<dbReference type="STRING" id="436907.A7THH5"/>
<dbReference type="Gene3D" id="3.30.70.330">
    <property type="match status" value="2"/>
</dbReference>
<dbReference type="InterPro" id="IPR035979">
    <property type="entry name" value="RBD_domain_sf"/>
</dbReference>
<proteinExistence type="predicted"/>
<dbReference type="SMART" id="SM00360">
    <property type="entry name" value="RRM"/>
    <property type="match status" value="1"/>
</dbReference>
<dbReference type="GO" id="GO:0030619">
    <property type="term" value="F:U1 snRNA binding"/>
    <property type="evidence" value="ECO:0007669"/>
    <property type="project" value="EnsemblFungi"/>
</dbReference>
<dbReference type="Pfam" id="PF00076">
    <property type="entry name" value="RRM_1"/>
    <property type="match status" value="1"/>
</dbReference>
<evidence type="ECO:0000313" key="5">
    <source>
        <dbReference type="Proteomes" id="UP000000267"/>
    </source>
</evidence>
<dbReference type="HOGENOM" id="CLU_057159_0_0_1"/>
<dbReference type="FunCoup" id="A7THH5">
    <property type="interactions" value="265"/>
</dbReference>
<dbReference type="CDD" id="cd12247">
    <property type="entry name" value="RRM2_U1A_like"/>
    <property type="match status" value="1"/>
</dbReference>
<dbReference type="KEGG" id="vpo:Kpol_1039p50"/>
<dbReference type="Proteomes" id="UP000000267">
    <property type="component" value="Unassembled WGS sequence"/>
</dbReference>
<dbReference type="InterPro" id="IPR012677">
    <property type="entry name" value="Nucleotide-bd_a/b_plait_sf"/>
</dbReference>
<dbReference type="GO" id="GO:0000398">
    <property type="term" value="P:mRNA splicing, via spliceosome"/>
    <property type="evidence" value="ECO:0007669"/>
    <property type="project" value="EnsemblFungi"/>
</dbReference>
<evidence type="ECO:0000313" key="4">
    <source>
        <dbReference type="EMBL" id="EDO18299.1"/>
    </source>
</evidence>
<organism evidence="5">
    <name type="scientific">Vanderwaltozyma polyspora (strain ATCC 22028 / DSM 70294 / BCRC 21397 / CBS 2163 / NBRC 10782 / NRRL Y-8283 / UCD 57-17)</name>
    <name type="common">Kluyveromyces polysporus</name>
    <dbReference type="NCBI Taxonomy" id="436907"/>
    <lineage>
        <taxon>Eukaryota</taxon>
        <taxon>Fungi</taxon>
        <taxon>Dikarya</taxon>
        <taxon>Ascomycota</taxon>
        <taxon>Saccharomycotina</taxon>
        <taxon>Saccharomycetes</taxon>
        <taxon>Saccharomycetales</taxon>
        <taxon>Saccharomycetaceae</taxon>
        <taxon>Vanderwaltozyma</taxon>
    </lineage>
</organism>
<keyword evidence="5" id="KW-1185">Reference proteome</keyword>
<evidence type="ECO:0000259" key="3">
    <source>
        <dbReference type="PROSITE" id="PS50102"/>
    </source>
</evidence>